<feature type="chain" id="PRO_5045742253" evidence="2">
    <location>
        <begin position="20"/>
        <end position="119"/>
    </location>
</feature>
<evidence type="ECO:0000313" key="5">
    <source>
        <dbReference type="Proteomes" id="UP001476583"/>
    </source>
</evidence>
<dbReference type="PROSITE" id="PS51257">
    <property type="entry name" value="PROKAR_LIPOPROTEIN"/>
    <property type="match status" value="1"/>
</dbReference>
<protein>
    <submittedName>
        <fullName evidence="4">DUF4398 domain-containing protein</fullName>
    </submittedName>
</protein>
<dbReference type="Gene3D" id="1.20.1270.390">
    <property type="match status" value="1"/>
</dbReference>
<gene>
    <name evidence="4" type="ORF">WG219_12840</name>
</gene>
<dbReference type="Proteomes" id="UP001476583">
    <property type="component" value="Chromosome"/>
</dbReference>
<dbReference type="EMBL" id="CP148074">
    <property type="protein sequence ID" value="WXL24222.1"/>
    <property type="molecule type" value="Genomic_DNA"/>
</dbReference>
<proteinExistence type="predicted"/>
<evidence type="ECO:0000259" key="3">
    <source>
        <dbReference type="Pfam" id="PF14346"/>
    </source>
</evidence>
<evidence type="ECO:0000256" key="1">
    <source>
        <dbReference type="SAM" id="Coils"/>
    </source>
</evidence>
<dbReference type="InterPro" id="IPR025511">
    <property type="entry name" value="DUF4398"/>
</dbReference>
<keyword evidence="1" id="KW-0175">Coiled coil</keyword>
<sequence>MSYRRVCVALLPLFLSACATTDPEPVEQLRLTEQALSQAKALGVTAEQSATLRLAEQKFALAQAYAEEGEFRDARNQAEQAELDARLAEAEHLTEKSKQQLVELRKGITQLRKQLGGLQ</sequence>
<keyword evidence="5" id="KW-1185">Reference proteome</keyword>
<feature type="domain" description="DUF4398" evidence="3">
    <location>
        <begin position="27"/>
        <end position="103"/>
    </location>
</feature>
<organism evidence="4 5">
    <name type="scientific">Ectopseudomonas mendocina</name>
    <name type="common">Pseudomonas mendocina</name>
    <dbReference type="NCBI Taxonomy" id="300"/>
    <lineage>
        <taxon>Bacteria</taxon>
        <taxon>Pseudomonadati</taxon>
        <taxon>Pseudomonadota</taxon>
        <taxon>Gammaproteobacteria</taxon>
        <taxon>Pseudomonadales</taxon>
        <taxon>Pseudomonadaceae</taxon>
        <taxon>Ectopseudomonas</taxon>
    </lineage>
</organism>
<feature type="coiled-coil region" evidence="1">
    <location>
        <begin position="71"/>
        <end position="114"/>
    </location>
</feature>
<evidence type="ECO:0000256" key="2">
    <source>
        <dbReference type="SAM" id="SignalP"/>
    </source>
</evidence>
<reference evidence="4 5" key="1">
    <citation type="submission" date="2024-03" db="EMBL/GenBank/DDBJ databases">
        <title>Complete genome of BD2.</title>
        <authorList>
            <person name="Cao G."/>
        </authorList>
    </citation>
    <scope>NUCLEOTIDE SEQUENCE [LARGE SCALE GENOMIC DNA]</scope>
    <source>
        <strain evidence="4 5">BD2</strain>
    </source>
</reference>
<accession>A0ABZ2RD18</accession>
<keyword evidence="2" id="KW-0732">Signal</keyword>
<feature type="signal peptide" evidence="2">
    <location>
        <begin position="1"/>
        <end position="19"/>
    </location>
</feature>
<evidence type="ECO:0000313" key="4">
    <source>
        <dbReference type="EMBL" id="WXL24222.1"/>
    </source>
</evidence>
<dbReference type="Pfam" id="PF14346">
    <property type="entry name" value="DUF4398"/>
    <property type="match status" value="1"/>
</dbReference>
<name>A0ABZ2RD18_ECTME</name>